<dbReference type="EMBL" id="NPOA01000004">
    <property type="protein sequence ID" value="PAV30267.1"/>
    <property type="molecule type" value="Genomic_DNA"/>
</dbReference>
<name>A0A2A2IF42_9BACI</name>
<dbReference type="AlphaFoldDB" id="A0A2A2IF42"/>
<keyword evidence="2" id="KW-1185">Reference proteome</keyword>
<accession>A0A2A2IF42</accession>
<evidence type="ECO:0000313" key="2">
    <source>
        <dbReference type="Proteomes" id="UP000218887"/>
    </source>
</evidence>
<evidence type="ECO:0000313" key="1">
    <source>
        <dbReference type="EMBL" id="PAV30267.1"/>
    </source>
</evidence>
<sequence length="92" mass="10975">MTYMNMSDFDIEVLEVRRKAKEHFNNMSSEEFREFMGDMLIDKEDDNRVLVGKNYEEILEIINEQVYSADISKLADIARELLDCSWYADHTR</sequence>
<dbReference type="RefSeq" id="WP_095654869.1">
    <property type="nucleotide sequence ID" value="NZ_NPOA01000004.1"/>
</dbReference>
<protein>
    <submittedName>
        <fullName evidence="1">Uncharacterized protein</fullName>
    </submittedName>
</protein>
<comment type="caution">
    <text evidence="1">The sequence shown here is derived from an EMBL/GenBank/DDBJ whole genome shotgun (WGS) entry which is preliminary data.</text>
</comment>
<dbReference type="Proteomes" id="UP000218887">
    <property type="component" value="Unassembled WGS sequence"/>
</dbReference>
<reference evidence="1 2" key="1">
    <citation type="submission" date="2017-08" db="EMBL/GenBank/DDBJ databases">
        <title>Virgibacillus indicus sp. nov. and Virgibacillus profoundi sp. nov, two moderately halophilic bacteria isolated from marine sediment by using the Microfluidic Streak Plate.</title>
        <authorList>
            <person name="Xu B."/>
            <person name="Hu B."/>
            <person name="Wang J."/>
            <person name="Zhu Y."/>
            <person name="Huang L."/>
            <person name="Du W."/>
            <person name="Huang Y."/>
        </authorList>
    </citation>
    <scope>NUCLEOTIDE SEQUENCE [LARGE SCALE GENOMIC DNA]</scope>
    <source>
        <strain evidence="1 2">IO3-P3-H5</strain>
    </source>
</reference>
<gene>
    <name evidence="1" type="ORF">CIL05_07300</name>
</gene>
<proteinExistence type="predicted"/>
<organism evidence="1 2">
    <name type="scientific">Virgibacillus profundi</name>
    <dbReference type="NCBI Taxonomy" id="2024555"/>
    <lineage>
        <taxon>Bacteria</taxon>
        <taxon>Bacillati</taxon>
        <taxon>Bacillota</taxon>
        <taxon>Bacilli</taxon>
        <taxon>Bacillales</taxon>
        <taxon>Bacillaceae</taxon>
        <taxon>Virgibacillus</taxon>
    </lineage>
</organism>